<organism evidence="1 2">
    <name type="scientific">Streptomyces lavendofoliae</name>
    <dbReference type="NCBI Taxonomy" id="67314"/>
    <lineage>
        <taxon>Bacteria</taxon>
        <taxon>Bacillati</taxon>
        <taxon>Actinomycetota</taxon>
        <taxon>Actinomycetes</taxon>
        <taxon>Kitasatosporales</taxon>
        <taxon>Streptomycetaceae</taxon>
        <taxon>Streptomyces</taxon>
    </lineage>
</organism>
<comment type="caution">
    <text evidence="1">The sequence shown here is derived from an EMBL/GenBank/DDBJ whole genome shotgun (WGS) entry which is preliminary data.</text>
</comment>
<name>A0A918HXD1_9ACTN</name>
<proteinExistence type="predicted"/>
<reference evidence="1" key="1">
    <citation type="journal article" date="2014" name="Int. J. Syst. Evol. Microbiol.">
        <title>Complete genome sequence of Corynebacterium casei LMG S-19264T (=DSM 44701T), isolated from a smear-ripened cheese.</title>
        <authorList>
            <consortium name="US DOE Joint Genome Institute (JGI-PGF)"/>
            <person name="Walter F."/>
            <person name="Albersmeier A."/>
            <person name="Kalinowski J."/>
            <person name="Ruckert C."/>
        </authorList>
    </citation>
    <scope>NUCLEOTIDE SEQUENCE</scope>
    <source>
        <strain evidence="1">JCM 4391</strain>
    </source>
</reference>
<protein>
    <recommendedName>
        <fullName evidence="3">PepSY domain-containing protein</fullName>
    </recommendedName>
</protein>
<gene>
    <name evidence="1" type="ORF">GCM10010274_20090</name>
</gene>
<sequence length="298" mass="32794">MGEVCSSEQLLVGRRVFKFSGKPLRERKRAVKSGTLCGAVLAVGMSLFVLLGESTPASVDHSRGKSASEISVARKEIQAAFGDRYDVTGAKIMEEEPTAKLLISFDGPGMAELSWPDATRLTVQLEASDIPGPNSYSLDPAPPAPRGKEAAYKIAVQYVKDRYPWALTAQHHETHPVGEKAAFGWITSWRWVRNDVLMPRSIDVQVNRAGRISQLLVNQAPGELDLPKPTVTEEEVENLVRHRFASRSSTVSAVTLRAEKRGGAWRAEWRVAITESNKEPVLVWVDAQSGRAWETPPV</sequence>
<dbReference type="EMBL" id="BMTP01000004">
    <property type="protein sequence ID" value="GGU32942.1"/>
    <property type="molecule type" value="Genomic_DNA"/>
</dbReference>
<evidence type="ECO:0000313" key="1">
    <source>
        <dbReference type="EMBL" id="GGU32942.1"/>
    </source>
</evidence>
<evidence type="ECO:0000313" key="2">
    <source>
        <dbReference type="Proteomes" id="UP000636661"/>
    </source>
</evidence>
<reference evidence="1" key="2">
    <citation type="submission" date="2020-09" db="EMBL/GenBank/DDBJ databases">
        <authorList>
            <person name="Sun Q."/>
            <person name="Ohkuma M."/>
        </authorList>
    </citation>
    <scope>NUCLEOTIDE SEQUENCE</scope>
    <source>
        <strain evidence="1">JCM 4391</strain>
    </source>
</reference>
<keyword evidence="2" id="KW-1185">Reference proteome</keyword>
<evidence type="ECO:0008006" key="3">
    <source>
        <dbReference type="Google" id="ProtNLM"/>
    </source>
</evidence>
<accession>A0A918HXD1</accession>
<dbReference type="AlphaFoldDB" id="A0A918HXD1"/>
<dbReference type="Proteomes" id="UP000636661">
    <property type="component" value="Unassembled WGS sequence"/>
</dbReference>